<feature type="compositionally biased region" description="Basic and acidic residues" evidence="1">
    <location>
        <begin position="37"/>
        <end position="50"/>
    </location>
</feature>
<protein>
    <submittedName>
        <fullName evidence="2">Uncharacterized protein</fullName>
    </submittedName>
</protein>
<evidence type="ECO:0000313" key="3">
    <source>
        <dbReference type="Proteomes" id="UP000041254"/>
    </source>
</evidence>
<feature type="region of interest" description="Disordered" evidence="1">
    <location>
        <begin position="1"/>
        <end position="50"/>
    </location>
</feature>
<dbReference type="VEuPathDB" id="CryptoDB:Vbra_7041"/>
<name>A0A0G4EBE7_VITBC</name>
<dbReference type="EMBL" id="CDMY01000153">
    <property type="protein sequence ID" value="CEL93283.1"/>
    <property type="molecule type" value="Genomic_DNA"/>
</dbReference>
<sequence length="157" mass="18538">MRMNGPGGPGSFPAPSGPKVTFLTKKQRERLALQQKQEAEEAERLKAEKQEVLRREFLLSEELQREKERQLRMKERERAREKKEERRTKEENAHREQKEKRPSDIQPGSGDRQDRQSSSLAHLDMLRLPESEKRARQQEKELAQIKEHVGFRQGSTR</sequence>
<proteinExistence type="predicted"/>
<keyword evidence="3" id="KW-1185">Reference proteome</keyword>
<evidence type="ECO:0000313" key="2">
    <source>
        <dbReference type="EMBL" id="CEL93283.1"/>
    </source>
</evidence>
<dbReference type="InParanoid" id="A0A0G4EBE7"/>
<feature type="compositionally biased region" description="Basic and acidic residues" evidence="1">
    <location>
        <begin position="124"/>
        <end position="150"/>
    </location>
</feature>
<feature type="compositionally biased region" description="Basic and acidic residues" evidence="1">
    <location>
        <begin position="63"/>
        <end position="103"/>
    </location>
</feature>
<accession>A0A0G4EBE7</accession>
<evidence type="ECO:0000256" key="1">
    <source>
        <dbReference type="SAM" id="MobiDB-lite"/>
    </source>
</evidence>
<dbReference type="AlphaFoldDB" id="A0A0G4EBE7"/>
<gene>
    <name evidence="2" type="ORF">Vbra_7041</name>
</gene>
<feature type="compositionally biased region" description="Gly residues" evidence="1">
    <location>
        <begin position="1"/>
        <end position="10"/>
    </location>
</feature>
<organism evidence="2 3">
    <name type="scientific">Vitrella brassicaformis (strain CCMP3155)</name>
    <dbReference type="NCBI Taxonomy" id="1169540"/>
    <lineage>
        <taxon>Eukaryota</taxon>
        <taxon>Sar</taxon>
        <taxon>Alveolata</taxon>
        <taxon>Colpodellida</taxon>
        <taxon>Vitrellaceae</taxon>
        <taxon>Vitrella</taxon>
    </lineage>
</organism>
<reference evidence="2 3" key="1">
    <citation type="submission" date="2014-11" db="EMBL/GenBank/DDBJ databases">
        <authorList>
            <person name="Zhu J."/>
            <person name="Qi W."/>
            <person name="Song R."/>
        </authorList>
    </citation>
    <scope>NUCLEOTIDE SEQUENCE [LARGE SCALE GENOMIC DNA]</scope>
</reference>
<dbReference type="Proteomes" id="UP000041254">
    <property type="component" value="Unassembled WGS sequence"/>
</dbReference>
<feature type="region of interest" description="Disordered" evidence="1">
    <location>
        <begin position="63"/>
        <end position="157"/>
    </location>
</feature>